<proteinExistence type="predicted"/>
<sequence length="162" mass="17891">MILSGKITAYFVSTKLGEPVYCVSRSECVTHVTVFAKVSSPDGRQVNMKIRLTLGEQVIFASLEDTPSGRDFLSLLPMTLMLEDYNATEKICDLPRHLSSDKAPKGYAPSAGDIAYYAPWGNIAIFYRNFEYSSGLIKLGQIEDNLEGLALTGRLKMQVEAL</sequence>
<accession>A0A511FPT7</accession>
<dbReference type="AlphaFoldDB" id="A0A511FPT7"/>
<evidence type="ECO:0000313" key="2">
    <source>
        <dbReference type="EMBL" id="GEL50951.1"/>
    </source>
</evidence>
<evidence type="ECO:0000259" key="1">
    <source>
        <dbReference type="Pfam" id="PF18050"/>
    </source>
</evidence>
<dbReference type="EMBL" id="BJVR01000019">
    <property type="protein sequence ID" value="GEL50951.1"/>
    <property type="molecule type" value="Genomic_DNA"/>
</dbReference>
<reference evidence="2 3" key="1">
    <citation type="submission" date="2019-07" db="EMBL/GenBank/DDBJ databases">
        <title>Whole genome shotgun sequence of Acetobacter tropicalis NBRC 16470.</title>
        <authorList>
            <person name="Hosoyama A."/>
            <person name="Uohara A."/>
            <person name="Ohji S."/>
            <person name="Ichikawa N."/>
        </authorList>
    </citation>
    <scope>NUCLEOTIDE SEQUENCE [LARGE SCALE GENOMIC DNA]</scope>
    <source>
        <strain evidence="2 3">NBRC 16470</strain>
    </source>
</reference>
<protein>
    <recommendedName>
        <fullName evidence="1">Cyclophilin-like domain-containing protein</fullName>
    </recommendedName>
</protein>
<dbReference type="Proteomes" id="UP000321800">
    <property type="component" value="Unassembled WGS sequence"/>
</dbReference>
<gene>
    <name evidence="2" type="ORF">ATR01nite_20260</name>
</gene>
<dbReference type="InterPro" id="IPR029000">
    <property type="entry name" value="Cyclophilin-like_dom_sf"/>
</dbReference>
<dbReference type="SUPFAM" id="SSF50891">
    <property type="entry name" value="Cyclophilin-like"/>
    <property type="match status" value="1"/>
</dbReference>
<dbReference type="Gene3D" id="2.40.100.20">
    <property type="match status" value="1"/>
</dbReference>
<organism evidence="2 3">
    <name type="scientific">Acetobacter tropicalis</name>
    <dbReference type="NCBI Taxonomy" id="104102"/>
    <lineage>
        <taxon>Bacteria</taxon>
        <taxon>Pseudomonadati</taxon>
        <taxon>Pseudomonadota</taxon>
        <taxon>Alphaproteobacteria</taxon>
        <taxon>Acetobacterales</taxon>
        <taxon>Acetobacteraceae</taxon>
        <taxon>Acetobacter</taxon>
    </lineage>
</organism>
<dbReference type="InterPro" id="IPR041183">
    <property type="entry name" value="Cyclophilin-like"/>
</dbReference>
<dbReference type="Pfam" id="PF18050">
    <property type="entry name" value="Cyclophil_like2"/>
    <property type="match status" value="1"/>
</dbReference>
<name>A0A511FPT7_9PROT</name>
<feature type="domain" description="Cyclophilin-like" evidence="1">
    <location>
        <begin position="52"/>
        <end position="149"/>
    </location>
</feature>
<evidence type="ECO:0000313" key="3">
    <source>
        <dbReference type="Proteomes" id="UP000321800"/>
    </source>
</evidence>
<comment type="caution">
    <text evidence="2">The sequence shown here is derived from an EMBL/GenBank/DDBJ whole genome shotgun (WGS) entry which is preliminary data.</text>
</comment>